<comment type="cofactor">
    <cofactor evidence="1">
        <name>[4Fe-4S] cluster</name>
        <dbReference type="ChEBI" id="CHEBI:49883"/>
    </cofactor>
</comment>
<dbReference type="PANTHER" id="PTHR32329:SF2">
    <property type="entry name" value="BIFUNCTIONAL PROTEIN [INCLUDES 2-HYDROXYACYL-COA DEHYDRATASE (N-TER) AND ITS ACTIVATOR DOMAIN (C_TERM)"/>
    <property type="match status" value="1"/>
</dbReference>
<reference evidence="7" key="1">
    <citation type="submission" date="2016-06" db="EMBL/GenBank/DDBJ databases">
        <title>Four novel species of enterococci isolated from chicken manure.</title>
        <authorList>
            <person name="Van Tyne D."/>
        </authorList>
    </citation>
    <scope>NUCLEOTIDE SEQUENCE [LARGE SCALE GENOMIC DNA]</scope>
    <source>
        <strain evidence="7">JM9A</strain>
    </source>
</reference>
<proteinExistence type="predicted"/>
<gene>
    <name evidence="6" type="ORF">BAU18_002598</name>
</gene>
<organism evidence="6 7">
    <name type="scientific">Enterococcus diestrammenae</name>
    <dbReference type="NCBI Taxonomy" id="1155073"/>
    <lineage>
        <taxon>Bacteria</taxon>
        <taxon>Bacillati</taxon>
        <taxon>Bacillota</taxon>
        <taxon>Bacilli</taxon>
        <taxon>Lactobacillales</taxon>
        <taxon>Enterococcaceae</taxon>
        <taxon>Enterococcus</taxon>
    </lineage>
</organism>
<dbReference type="CDD" id="cd24109">
    <property type="entry name" value="ASKHA_NBD_YjiL-like"/>
    <property type="match status" value="1"/>
</dbReference>
<dbReference type="PANTHER" id="PTHR32329">
    <property type="entry name" value="BIFUNCTIONAL PROTEIN [INCLUDES 2-HYDROXYACYL-COA DEHYDRATASE (N-TER) AND ITS ACTIVATOR DOMAIN (C_TERM)-RELATED"/>
    <property type="match status" value="1"/>
</dbReference>
<name>A0ABV0F781_9ENTE</name>
<keyword evidence="2" id="KW-0479">Metal-binding</keyword>
<evidence type="ECO:0000256" key="3">
    <source>
        <dbReference type="ARBA" id="ARBA00023004"/>
    </source>
</evidence>
<dbReference type="InterPro" id="IPR002731">
    <property type="entry name" value="ATPase_BadF"/>
</dbReference>
<evidence type="ECO:0000256" key="1">
    <source>
        <dbReference type="ARBA" id="ARBA00001966"/>
    </source>
</evidence>
<dbReference type="InterPro" id="IPR043129">
    <property type="entry name" value="ATPase_NBD"/>
</dbReference>
<evidence type="ECO:0000313" key="7">
    <source>
        <dbReference type="Proteomes" id="UP001429357"/>
    </source>
</evidence>
<evidence type="ECO:0000256" key="2">
    <source>
        <dbReference type="ARBA" id="ARBA00022723"/>
    </source>
</evidence>
<protein>
    <recommendedName>
        <fullName evidence="5">ATPase BadF/BadG/BcrA/BcrD type domain-containing protein</fullName>
    </recommendedName>
</protein>
<keyword evidence="7" id="KW-1185">Reference proteome</keyword>
<sequence length="272" mass="28829">MKVIGLDSGSTTTKGVLFNDRQLVKKHLVPTAGDPQKAMLQVLAALDCAAQLTDDAKVSSVDEDIFLVTTGYGRKLLPADLIVTEITCHGKGAEYLRPGTGQVIDIGGQDSKTILLNAQGGVSEFSMNDRCAAGTGRFVEVMMRTLGEDIEVLDEFVADASPVTINSMCTVFAESEVISLIAKGQRREDIALGVLHAIAKRINSQYSKLRPPKGAPILFTGGLSASRTFTEVLAQHVAAPVITDPLSQYAGALGAAQIGLKKCEKQRGTLLS</sequence>
<keyword evidence="4" id="KW-0411">Iron-sulfur</keyword>
<dbReference type="Pfam" id="PF01869">
    <property type="entry name" value="BcrAD_BadFG"/>
    <property type="match status" value="1"/>
</dbReference>
<dbReference type="InterPro" id="IPR051805">
    <property type="entry name" value="Dehydratase_Activator_Redct"/>
</dbReference>
<feature type="domain" description="ATPase BadF/BadG/BcrA/BcrD type" evidence="5">
    <location>
        <begin position="4"/>
        <end position="258"/>
    </location>
</feature>
<dbReference type="Gene3D" id="3.30.420.40">
    <property type="match status" value="2"/>
</dbReference>
<dbReference type="RefSeq" id="WP_161870409.1">
    <property type="nucleotide sequence ID" value="NZ_JAQFAM010000001.1"/>
</dbReference>
<evidence type="ECO:0000259" key="5">
    <source>
        <dbReference type="Pfam" id="PF01869"/>
    </source>
</evidence>
<accession>A0ABV0F781</accession>
<evidence type="ECO:0000313" key="6">
    <source>
        <dbReference type="EMBL" id="MEO1782981.1"/>
    </source>
</evidence>
<dbReference type="InterPro" id="IPR008275">
    <property type="entry name" value="CoA_E_activase_dom"/>
</dbReference>
<reference evidence="6 7" key="2">
    <citation type="submission" date="2024-02" db="EMBL/GenBank/DDBJ databases">
        <title>The Genome Sequence of Enterococcus diestrammenae JM9A.</title>
        <authorList>
            <person name="Earl A."/>
            <person name="Manson A."/>
            <person name="Gilmore M."/>
            <person name="Sanders J."/>
            <person name="Shea T."/>
            <person name="Howe W."/>
            <person name="Livny J."/>
            <person name="Cuomo C."/>
            <person name="Neafsey D."/>
            <person name="Birren B."/>
        </authorList>
    </citation>
    <scope>NUCLEOTIDE SEQUENCE [LARGE SCALE GENOMIC DNA]</scope>
    <source>
        <strain evidence="6 7">JM9A</strain>
    </source>
</reference>
<comment type="caution">
    <text evidence="6">The sequence shown here is derived from an EMBL/GenBank/DDBJ whole genome shotgun (WGS) entry which is preliminary data.</text>
</comment>
<keyword evidence="3" id="KW-0408">Iron</keyword>
<evidence type="ECO:0000256" key="4">
    <source>
        <dbReference type="ARBA" id="ARBA00023014"/>
    </source>
</evidence>
<dbReference type="SUPFAM" id="SSF53067">
    <property type="entry name" value="Actin-like ATPase domain"/>
    <property type="match status" value="1"/>
</dbReference>
<dbReference type="NCBIfam" id="TIGR00241">
    <property type="entry name" value="CoA_E_activ"/>
    <property type="match status" value="1"/>
</dbReference>
<dbReference type="Proteomes" id="UP001429357">
    <property type="component" value="Unassembled WGS sequence"/>
</dbReference>
<dbReference type="EMBL" id="MAEI02000001">
    <property type="protein sequence ID" value="MEO1782981.1"/>
    <property type="molecule type" value="Genomic_DNA"/>
</dbReference>